<dbReference type="AlphaFoldDB" id="A0A926NJU4"/>
<evidence type="ECO:0000313" key="3">
    <source>
        <dbReference type="EMBL" id="MBD1379407.1"/>
    </source>
</evidence>
<protein>
    <submittedName>
        <fullName evidence="3">Rhamnogalacturonan acetylesterase</fullName>
    </submittedName>
</protein>
<dbReference type="InterPro" id="IPR001087">
    <property type="entry name" value="GDSL"/>
</dbReference>
<dbReference type="InterPro" id="IPR036514">
    <property type="entry name" value="SGNH_hydro_sf"/>
</dbReference>
<comment type="caution">
    <text evidence="3">The sequence shown here is derived from an EMBL/GenBank/DDBJ whole genome shotgun (WGS) entry which is preliminary data.</text>
</comment>
<dbReference type="RefSeq" id="WP_191156009.1">
    <property type="nucleotide sequence ID" value="NZ_JACXAI010000003.1"/>
</dbReference>
<dbReference type="InterPro" id="IPR037459">
    <property type="entry name" value="RhgT-like"/>
</dbReference>
<gene>
    <name evidence="3" type="ORF">IC621_04105</name>
</gene>
<evidence type="ECO:0000256" key="1">
    <source>
        <dbReference type="ARBA" id="ARBA00008668"/>
    </source>
</evidence>
<dbReference type="PANTHER" id="PTHR43695:SF1">
    <property type="entry name" value="RHAMNOGALACTURONAN ACETYLESTERASE"/>
    <property type="match status" value="1"/>
</dbReference>
<organism evidence="3 4">
    <name type="scientific">Metabacillus arenae</name>
    <dbReference type="NCBI Taxonomy" id="2771434"/>
    <lineage>
        <taxon>Bacteria</taxon>
        <taxon>Bacillati</taxon>
        <taxon>Bacillota</taxon>
        <taxon>Bacilli</taxon>
        <taxon>Bacillales</taxon>
        <taxon>Bacillaceae</taxon>
        <taxon>Metabacillus</taxon>
    </lineage>
</organism>
<proteinExistence type="inferred from homology"/>
<reference evidence="3" key="1">
    <citation type="submission" date="2020-09" db="EMBL/GenBank/DDBJ databases">
        <title>A novel bacterium of genus Bacillus, isolated from South China Sea.</title>
        <authorList>
            <person name="Huang H."/>
            <person name="Mo K."/>
            <person name="Hu Y."/>
        </authorList>
    </citation>
    <scope>NUCLEOTIDE SEQUENCE</scope>
    <source>
        <strain evidence="3">IB182487</strain>
    </source>
</reference>
<keyword evidence="2" id="KW-0378">Hydrolase</keyword>
<dbReference type="Proteomes" id="UP000626844">
    <property type="component" value="Unassembled WGS sequence"/>
</dbReference>
<evidence type="ECO:0000313" key="4">
    <source>
        <dbReference type="Proteomes" id="UP000626844"/>
    </source>
</evidence>
<accession>A0A926NJU4</accession>
<evidence type="ECO:0000256" key="2">
    <source>
        <dbReference type="ARBA" id="ARBA00022801"/>
    </source>
</evidence>
<dbReference type="Gene3D" id="3.40.50.1110">
    <property type="entry name" value="SGNH hydrolase"/>
    <property type="match status" value="1"/>
</dbReference>
<dbReference type="EMBL" id="JACXAI010000003">
    <property type="protein sequence ID" value="MBD1379407.1"/>
    <property type="molecule type" value="Genomic_DNA"/>
</dbReference>
<dbReference type="SUPFAM" id="SSF52266">
    <property type="entry name" value="SGNH hydrolase"/>
    <property type="match status" value="1"/>
</dbReference>
<dbReference type="CDD" id="cd01821">
    <property type="entry name" value="Rhamnogalacturan_acetylesterase_like"/>
    <property type="match status" value="1"/>
</dbReference>
<name>A0A926NJU4_9BACI</name>
<comment type="similarity">
    <text evidence="1">Belongs to the 'GDSL' lipolytic enzyme family.</text>
</comment>
<dbReference type="GO" id="GO:0016788">
    <property type="term" value="F:hydrolase activity, acting on ester bonds"/>
    <property type="evidence" value="ECO:0007669"/>
    <property type="project" value="InterPro"/>
</dbReference>
<keyword evidence="4" id="KW-1185">Reference proteome</keyword>
<dbReference type="Pfam" id="PF00657">
    <property type="entry name" value="Lipase_GDSL"/>
    <property type="match status" value="1"/>
</dbReference>
<dbReference type="PANTHER" id="PTHR43695">
    <property type="entry name" value="PUTATIVE (AFU_ORTHOLOGUE AFUA_2G17250)-RELATED"/>
    <property type="match status" value="1"/>
</dbReference>
<sequence>MNHLTRPTIFIAGDSTASTYPENRAPQAGWGQVLNHFFTDDIKIVNEAASGRSSKSFIKEERLNMIAKKIKEKDYLFIQFGHNDAKKDERYTEPFTDFKYYLNQFIDVALNIGAIPLLITPVQRRSFDLNGNFEETHGDYPEAVIQVGKERNVSVIDLAERSKRYFEKLGYKESKKIFLWLDQGNHSNYPDGVQDNTHFCLDGAIEISRLIVEGIRELHFPIEKYIYD</sequence>